<dbReference type="InterPro" id="IPR000053">
    <property type="entry name" value="Thymidine/pyrmidine_PPase"/>
</dbReference>
<feature type="domain" description="Pyrimidine nucleoside phosphorylase C-terminal" evidence="7">
    <location>
        <begin position="343"/>
        <end position="417"/>
    </location>
</feature>
<protein>
    <recommendedName>
        <fullName evidence="3">thymidine phosphorylase</fullName>
        <ecNumber evidence="3">2.4.2.4</ecNumber>
    </recommendedName>
</protein>
<dbReference type="Pfam" id="PF02885">
    <property type="entry name" value="Glycos_trans_3N"/>
    <property type="match status" value="1"/>
</dbReference>
<dbReference type="InterPro" id="IPR017459">
    <property type="entry name" value="Glycosyl_Trfase_fam3_N_dom"/>
</dbReference>
<gene>
    <name evidence="8" type="ORF">MUN68_010440</name>
</gene>
<dbReference type="InterPro" id="IPR036566">
    <property type="entry name" value="PYNP-like_C_sf"/>
</dbReference>
<dbReference type="PIRSF" id="PIRSF000478">
    <property type="entry name" value="TP_PyNP"/>
    <property type="match status" value="1"/>
</dbReference>
<dbReference type="NCBIfam" id="NF004747">
    <property type="entry name" value="PRK06078.1"/>
    <property type="match status" value="1"/>
</dbReference>
<name>A0ABY7RTQ2_9FLAO</name>
<evidence type="ECO:0000256" key="5">
    <source>
        <dbReference type="ARBA" id="ARBA00022679"/>
    </source>
</evidence>
<organism evidence="8 9">
    <name type="scientific">Psychroserpens ponticola</name>
    <dbReference type="NCBI Taxonomy" id="2932268"/>
    <lineage>
        <taxon>Bacteria</taxon>
        <taxon>Pseudomonadati</taxon>
        <taxon>Bacteroidota</taxon>
        <taxon>Flavobacteriia</taxon>
        <taxon>Flavobacteriales</taxon>
        <taxon>Flavobacteriaceae</taxon>
        <taxon>Psychroserpens</taxon>
    </lineage>
</organism>
<dbReference type="Pfam" id="PF00591">
    <property type="entry name" value="Glycos_transf_3"/>
    <property type="match status" value="1"/>
</dbReference>
<evidence type="ECO:0000256" key="6">
    <source>
        <dbReference type="ARBA" id="ARBA00048550"/>
    </source>
</evidence>
<dbReference type="InterPro" id="IPR000312">
    <property type="entry name" value="Glycosyl_Trfase_fam3"/>
</dbReference>
<dbReference type="InterPro" id="IPR013102">
    <property type="entry name" value="PYNP_C"/>
</dbReference>
<dbReference type="EC" id="2.4.2.4" evidence="3"/>
<reference evidence="8 9" key="1">
    <citation type="submission" date="2023-01" db="EMBL/GenBank/DDBJ databases">
        <title>Psychroserpens ponticola sp. nov., isolated from seawater.</title>
        <authorList>
            <person name="Kristyanto S."/>
            <person name="Jung J."/>
            <person name="Kim J.M."/>
            <person name="Jeon C.O."/>
        </authorList>
    </citation>
    <scope>NUCLEOTIDE SEQUENCE [LARGE SCALE GENOMIC DNA]</scope>
    <source>
        <strain evidence="8 9">MSW6</strain>
    </source>
</reference>
<dbReference type="NCBIfam" id="NF004490">
    <property type="entry name" value="PRK05820.1"/>
    <property type="match status" value="1"/>
</dbReference>
<dbReference type="InterPro" id="IPR017872">
    <property type="entry name" value="Pyrmidine_PPase_CS"/>
</dbReference>
<proteinExistence type="inferred from homology"/>
<comment type="catalytic activity">
    <reaction evidence="6">
        <text>thymidine + phosphate = 2-deoxy-alpha-D-ribose 1-phosphate + thymine</text>
        <dbReference type="Rhea" id="RHEA:16037"/>
        <dbReference type="ChEBI" id="CHEBI:17748"/>
        <dbReference type="ChEBI" id="CHEBI:17821"/>
        <dbReference type="ChEBI" id="CHEBI:43474"/>
        <dbReference type="ChEBI" id="CHEBI:57259"/>
        <dbReference type="EC" id="2.4.2.4"/>
    </reaction>
</comment>
<evidence type="ECO:0000256" key="3">
    <source>
        <dbReference type="ARBA" id="ARBA00011892"/>
    </source>
</evidence>
<keyword evidence="9" id="KW-1185">Reference proteome</keyword>
<keyword evidence="4 8" id="KW-0328">Glycosyltransferase</keyword>
<keyword evidence="5 8" id="KW-0808">Transferase</keyword>
<dbReference type="EMBL" id="CP116221">
    <property type="protein sequence ID" value="WCO00487.1"/>
    <property type="molecule type" value="Genomic_DNA"/>
</dbReference>
<dbReference type="SUPFAM" id="SSF52418">
    <property type="entry name" value="Nucleoside phosphorylase/phosphoribosyltransferase catalytic domain"/>
    <property type="match status" value="1"/>
</dbReference>
<accession>A0ABY7RTQ2</accession>
<dbReference type="SMART" id="SM00941">
    <property type="entry name" value="PYNP_C"/>
    <property type="match status" value="1"/>
</dbReference>
<evidence type="ECO:0000313" key="9">
    <source>
        <dbReference type="Proteomes" id="UP001202717"/>
    </source>
</evidence>
<dbReference type="InterPro" id="IPR036320">
    <property type="entry name" value="Glycosyl_Trfase_fam3_N_dom_sf"/>
</dbReference>
<dbReference type="InterPro" id="IPR035902">
    <property type="entry name" value="Nuc_phospho_transferase"/>
</dbReference>
<evidence type="ECO:0000256" key="4">
    <source>
        <dbReference type="ARBA" id="ARBA00022676"/>
    </source>
</evidence>
<sequence>MVELIVKKRKGLELNKKELTSIIDGFISGEIPDYQISAFLMAVYFKGMNSTETAILTDLMMRSGELIDLSQIEGIKVDKHSTGGVGDKTTLVLAPLVAAAGVPVAKMSGRGLGHTGGTLDKMESIKGLSVDMSREEFIENVKKHNIAVCGQNANLVPADKKLYALRDVTGTVNNMSLIASSIMSKKLACGADAIVLDLKVGYGAFMKTLEDAEELAKVMINIGEKMNRNVIAVITSMSEPLGYTIGNALEVKEAIDTLKGKGPKDLTDLCLELGGHMLVLGNVSKNHEEAVEKLKTLISSGKAFDKFKEFVKAQGGDVNSVENTDQLPSTKYSRTYKSEHQGYISELNALDVGLASVKLGAGRETKTSNIDFGAGIVLKKKIGDFVNKGDSLAELFSNDEGSFEKANELMTLAYKFADKKPLANPLILKTVR</sequence>
<dbReference type="NCBIfam" id="TIGR02644">
    <property type="entry name" value="Y_phosphoryl"/>
    <property type="match status" value="1"/>
</dbReference>
<dbReference type="RefSeq" id="WP_249996602.1">
    <property type="nucleotide sequence ID" value="NZ_CP116221.1"/>
</dbReference>
<dbReference type="InterPro" id="IPR018090">
    <property type="entry name" value="Pyrmidine_PPas_bac/euk"/>
</dbReference>
<dbReference type="GO" id="GO:0016154">
    <property type="term" value="F:pyrimidine-nucleoside phosphorylase activity"/>
    <property type="evidence" value="ECO:0007669"/>
    <property type="project" value="UniProtKB-EC"/>
</dbReference>
<dbReference type="Gene3D" id="3.40.1030.10">
    <property type="entry name" value="Nucleoside phosphorylase/phosphoribosyltransferase catalytic domain"/>
    <property type="match status" value="1"/>
</dbReference>
<dbReference type="Gene3D" id="3.90.1170.30">
    <property type="entry name" value="Pyrimidine nucleoside phosphorylase-like, C-terminal domain"/>
    <property type="match status" value="1"/>
</dbReference>
<comment type="similarity">
    <text evidence="1">Belongs to the thymidine/pyrimidine-nucleoside phosphorylase family.</text>
</comment>
<dbReference type="PROSITE" id="PS00647">
    <property type="entry name" value="THYMID_PHOSPHORYLASE"/>
    <property type="match status" value="1"/>
</dbReference>
<evidence type="ECO:0000256" key="1">
    <source>
        <dbReference type="ARBA" id="ARBA00006915"/>
    </source>
</evidence>
<dbReference type="Pfam" id="PF07831">
    <property type="entry name" value="PYNP_C"/>
    <property type="match status" value="1"/>
</dbReference>
<evidence type="ECO:0000256" key="2">
    <source>
        <dbReference type="ARBA" id="ARBA00011738"/>
    </source>
</evidence>
<dbReference type="SUPFAM" id="SSF47648">
    <property type="entry name" value="Nucleoside phosphorylase/phosphoribosyltransferase N-terminal domain"/>
    <property type="match status" value="1"/>
</dbReference>
<dbReference type="SUPFAM" id="SSF54680">
    <property type="entry name" value="Pyrimidine nucleoside phosphorylase C-terminal domain"/>
    <property type="match status" value="1"/>
</dbReference>
<dbReference type="PANTHER" id="PTHR10515">
    <property type="entry name" value="THYMIDINE PHOSPHORYLASE"/>
    <property type="match status" value="1"/>
</dbReference>
<dbReference type="PANTHER" id="PTHR10515:SF0">
    <property type="entry name" value="THYMIDINE PHOSPHORYLASE"/>
    <property type="match status" value="1"/>
</dbReference>
<dbReference type="Gene3D" id="1.20.970.10">
    <property type="entry name" value="Transferase, Pyrimidine Nucleoside Phosphorylase, Chain C"/>
    <property type="match status" value="1"/>
</dbReference>
<dbReference type="Proteomes" id="UP001202717">
    <property type="component" value="Chromosome"/>
</dbReference>
<evidence type="ECO:0000313" key="8">
    <source>
        <dbReference type="EMBL" id="WCO00487.1"/>
    </source>
</evidence>
<evidence type="ECO:0000259" key="7">
    <source>
        <dbReference type="SMART" id="SM00941"/>
    </source>
</evidence>
<comment type="subunit">
    <text evidence="2">Homodimer.</text>
</comment>